<dbReference type="GO" id="GO:0030246">
    <property type="term" value="F:carbohydrate binding"/>
    <property type="evidence" value="ECO:0007669"/>
    <property type="project" value="InterPro"/>
</dbReference>
<dbReference type="Pfam" id="PF17167">
    <property type="entry name" value="Glyco_hydro_94"/>
    <property type="match status" value="1"/>
</dbReference>
<dbReference type="InterPro" id="IPR012341">
    <property type="entry name" value="6hp_glycosidase-like_sf"/>
</dbReference>
<dbReference type="Proteomes" id="UP000683246">
    <property type="component" value="Chromosome"/>
</dbReference>
<dbReference type="PANTHER" id="PTHR37469">
    <property type="entry name" value="CELLOBIONIC ACID PHOSPHORYLASE-RELATED"/>
    <property type="match status" value="1"/>
</dbReference>
<keyword evidence="1" id="KW-0328">Glycosyltransferase</keyword>
<evidence type="ECO:0000256" key="2">
    <source>
        <dbReference type="ARBA" id="ARBA00022679"/>
    </source>
</evidence>
<dbReference type="InterPro" id="IPR033432">
    <property type="entry name" value="GH94_catalytic"/>
</dbReference>
<dbReference type="SUPFAM" id="SSF48208">
    <property type="entry name" value="Six-hairpin glycosidases"/>
    <property type="match status" value="1"/>
</dbReference>
<dbReference type="GO" id="GO:0016757">
    <property type="term" value="F:glycosyltransferase activity"/>
    <property type="evidence" value="ECO:0007669"/>
    <property type="project" value="UniProtKB-KW"/>
</dbReference>
<feature type="domain" description="Glycosyl hydrolase 94 supersandwich" evidence="3">
    <location>
        <begin position="80"/>
        <end position="294"/>
    </location>
</feature>
<protein>
    <submittedName>
        <fullName evidence="5">NdvB protein</fullName>
    </submittedName>
</protein>
<keyword evidence="2" id="KW-0808">Transferase</keyword>
<evidence type="ECO:0000256" key="1">
    <source>
        <dbReference type="ARBA" id="ARBA00022676"/>
    </source>
</evidence>
<dbReference type="Gene3D" id="2.60.420.10">
    <property type="entry name" value="Maltose phosphorylase, domain 3"/>
    <property type="match status" value="1"/>
</dbReference>
<dbReference type="Gene3D" id="2.70.98.40">
    <property type="entry name" value="Glycoside hydrolase, family 65, N-terminal domain"/>
    <property type="match status" value="1"/>
</dbReference>
<evidence type="ECO:0000259" key="3">
    <source>
        <dbReference type="Pfam" id="PF06165"/>
    </source>
</evidence>
<accession>A0A8J8MNV6</accession>
<reference evidence="5" key="1">
    <citation type="submission" date="2020-07" db="EMBL/GenBank/DDBJ databases">
        <title>Vallitalea pronyensis genome.</title>
        <authorList>
            <person name="Postec A."/>
        </authorList>
    </citation>
    <scope>NUCLEOTIDE SEQUENCE</scope>
    <source>
        <strain evidence="5">FatNI3</strain>
    </source>
</reference>
<dbReference type="Gene3D" id="1.50.10.10">
    <property type="match status" value="1"/>
</dbReference>
<dbReference type="GO" id="GO:0005975">
    <property type="term" value="P:carbohydrate metabolic process"/>
    <property type="evidence" value="ECO:0007669"/>
    <property type="project" value="InterPro"/>
</dbReference>
<proteinExistence type="predicted"/>
<dbReference type="InterPro" id="IPR052047">
    <property type="entry name" value="GH94_Enzymes"/>
</dbReference>
<evidence type="ECO:0000313" key="6">
    <source>
        <dbReference type="Proteomes" id="UP000683246"/>
    </source>
</evidence>
<dbReference type="RefSeq" id="WP_212696086.1">
    <property type="nucleotide sequence ID" value="NZ_CP058649.1"/>
</dbReference>
<dbReference type="PANTHER" id="PTHR37469:SF2">
    <property type="entry name" value="CELLOBIONIC ACID PHOSPHORYLASE"/>
    <property type="match status" value="1"/>
</dbReference>
<dbReference type="SUPFAM" id="SSF74650">
    <property type="entry name" value="Galactose mutarotase-like"/>
    <property type="match status" value="1"/>
</dbReference>
<dbReference type="EMBL" id="CP058649">
    <property type="protein sequence ID" value="QUI25382.1"/>
    <property type="molecule type" value="Genomic_DNA"/>
</dbReference>
<dbReference type="InterPro" id="IPR037018">
    <property type="entry name" value="GH65_N"/>
</dbReference>
<feature type="domain" description="Glycosyl hydrolase 94 catalytic" evidence="4">
    <location>
        <begin position="317"/>
        <end position="714"/>
    </location>
</feature>
<organism evidence="5 6">
    <name type="scientific">Vallitalea pronyensis</name>
    <dbReference type="NCBI Taxonomy" id="1348613"/>
    <lineage>
        <taxon>Bacteria</taxon>
        <taxon>Bacillati</taxon>
        <taxon>Bacillota</taxon>
        <taxon>Clostridia</taxon>
        <taxon>Lachnospirales</taxon>
        <taxon>Vallitaleaceae</taxon>
        <taxon>Vallitalea</taxon>
    </lineage>
</organism>
<dbReference type="InterPro" id="IPR008928">
    <property type="entry name" value="6-hairpin_glycosidase_sf"/>
</dbReference>
<keyword evidence="6" id="KW-1185">Reference proteome</keyword>
<dbReference type="InterPro" id="IPR011013">
    <property type="entry name" value="Gal_mutarotase_sf_dom"/>
</dbReference>
<dbReference type="InterPro" id="IPR010383">
    <property type="entry name" value="Glyco_hydrolase_94_b-supersand"/>
</dbReference>
<dbReference type="Pfam" id="PF06165">
    <property type="entry name" value="GH94_b-supersand"/>
    <property type="match status" value="1"/>
</dbReference>
<name>A0A8J8MNV6_9FIRM</name>
<dbReference type="KEGG" id="vpy:HZI73_25140"/>
<evidence type="ECO:0000259" key="4">
    <source>
        <dbReference type="Pfam" id="PF17167"/>
    </source>
</evidence>
<dbReference type="AlphaFoldDB" id="A0A8J8MNV6"/>
<sequence length="792" mass="90820">MKLERKMHFSKDGKRYHLRDQKIMPKADTFLWNNSVLAHVTAMGFSQTQFMQPEPTMYSHAPQKSEKAAMAPEPQYFDHHPGRFFYLKNHDTQSIFSAPSMPMNMELDVYDFEPGLSDVRWTAEKDGMEVVIQFALPYGDDVVELWKVTVRNKKDEPQKVSLYPYFPVGFPSWMNTEGHYDDELGGMLAYALTPYRKLKDYDKVKQMKDYVYFIAHVKPVTWEANSAKFEGYGGLRNPDGIRHEGLSCTEASYETTICAMEHVLELSPYESKTIYFIFGPANNRDEVLTMKNKYLYPNAINDAVEQFNNLYEENKGCIQIQTPDETVNNFINHWIIKQIVYHAKTLRMVTDPQTRNHIQDTMAMTYLDPGHVKDLYKLALSQQSINGEMPDGILLTEDAELKYVNQVPHRDHCVWAAFAIGAYLDETNDVGFLDEKVPYADDETPETVYKHVCKGIEWLILDRSERGLSYIGQGDWNDPMNMVGYKGRGESVWLSQATVYAMKVWLPICQFFKDHKRVRTFESIVQSMNDTLNHVAWDGCWYARGFNDDGEAFGVSTDDEGQIFLNTQSFGILCGAASGERLDLLVNAVEERLTTPYGVTLLAPSYTYMHEKIGRVTQKHPSTAENGSIYCHANAFYTYALYEKGYGQKAYDILRTLIPGPDEHDMKQREHLPLYIPNYYRGAHNERVIGKSSHLMNTGSLPWIYRCFVEGLFGLKGKKNGLKIEPQLPKAFKDVSLTRVFRGKTLNIDMHQKEGMKVTEIILNGNKVAGNMVTMEAMKVNNDIIVNCPLTK</sequence>
<gene>
    <name evidence="5" type="ORF">HZI73_25140</name>
</gene>
<evidence type="ECO:0000313" key="5">
    <source>
        <dbReference type="EMBL" id="QUI25382.1"/>
    </source>
</evidence>